<dbReference type="STRING" id="754436.JCM19237_670"/>
<keyword evidence="1" id="KW-0378">Hydrolase</keyword>
<dbReference type="EMBL" id="BBMN01000007">
    <property type="protein sequence ID" value="GAL05580.1"/>
    <property type="molecule type" value="Genomic_DNA"/>
</dbReference>
<evidence type="ECO:0000313" key="1">
    <source>
        <dbReference type="EMBL" id="GAL05580.1"/>
    </source>
</evidence>
<name>A0A090QQZ8_9GAMM</name>
<dbReference type="InterPro" id="IPR011249">
    <property type="entry name" value="Metalloenz_LuxS/M16"/>
</dbReference>
<protein>
    <submittedName>
        <fullName evidence="1">Protease III</fullName>
        <ecNumber evidence="1">3.4.24.55</ecNumber>
    </submittedName>
</protein>
<proteinExistence type="predicted"/>
<keyword evidence="1" id="KW-0645">Protease</keyword>
<dbReference type="AlphaFoldDB" id="A0A090QQZ8"/>
<dbReference type="eggNOG" id="COG1025">
    <property type="taxonomic scope" value="Bacteria"/>
</dbReference>
<sequence length="61" mass="6887">MIEALEKVSRADMVRFVVDVIKPRTSNRIVMHCQGQAHEQAPPLDIGTPIESIDAFQRNAR</sequence>
<accession>A0A090QQZ8</accession>
<dbReference type="GO" id="GO:0004222">
    <property type="term" value="F:metalloendopeptidase activity"/>
    <property type="evidence" value="ECO:0007669"/>
    <property type="project" value="UniProtKB-EC"/>
</dbReference>
<dbReference type="SUPFAM" id="SSF63411">
    <property type="entry name" value="LuxS/MPP-like metallohydrolase"/>
    <property type="match status" value="1"/>
</dbReference>
<comment type="caution">
    <text evidence="1">The sequence shown here is derived from an EMBL/GenBank/DDBJ whole genome shotgun (WGS) entry which is preliminary data.</text>
</comment>
<organism evidence="1 2">
    <name type="scientific">Photobacterium aphoticum</name>
    <dbReference type="NCBI Taxonomy" id="754436"/>
    <lineage>
        <taxon>Bacteria</taxon>
        <taxon>Pseudomonadati</taxon>
        <taxon>Pseudomonadota</taxon>
        <taxon>Gammaproteobacteria</taxon>
        <taxon>Vibrionales</taxon>
        <taxon>Vibrionaceae</taxon>
        <taxon>Photobacterium</taxon>
    </lineage>
</organism>
<dbReference type="Proteomes" id="UP000029227">
    <property type="component" value="Unassembled WGS sequence"/>
</dbReference>
<dbReference type="GO" id="GO:0046872">
    <property type="term" value="F:metal ion binding"/>
    <property type="evidence" value="ECO:0007669"/>
    <property type="project" value="InterPro"/>
</dbReference>
<dbReference type="EC" id="3.4.24.55" evidence="1"/>
<evidence type="ECO:0000313" key="2">
    <source>
        <dbReference type="Proteomes" id="UP000029227"/>
    </source>
</evidence>
<reference evidence="1 2" key="1">
    <citation type="journal article" date="2014" name="Genome Announc.">
        <title>Draft Genome Sequences of Two Vibrionaceae Species, Vibrio ponticus C121 and Photobacterium aphoticum C119, Isolated as Coral Reef Microbiota.</title>
        <authorList>
            <person name="Al-saari N."/>
            <person name="Meirelles P.M."/>
            <person name="Mino S."/>
            <person name="Suda W."/>
            <person name="Oshima K."/>
            <person name="Hattori M."/>
            <person name="Ohkuma M."/>
            <person name="Thompson F.L."/>
            <person name="Gomez-Gil B."/>
            <person name="Sawabe T."/>
            <person name="Sawabe T."/>
        </authorList>
    </citation>
    <scope>NUCLEOTIDE SEQUENCE [LARGE SCALE GENOMIC DNA]</scope>
    <source>
        <strain evidence="1 2">JCM 19237</strain>
    </source>
</reference>
<dbReference type="GO" id="GO:0006508">
    <property type="term" value="P:proteolysis"/>
    <property type="evidence" value="ECO:0007669"/>
    <property type="project" value="UniProtKB-KW"/>
</dbReference>
<gene>
    <name evidence="1" type="ORF">JCM19237_670</name>
</gene>